<accession>A0A0E9RXS9</accession>
<dbReference type="AlphaFoldDB" id="A0A0E9RXS9"/>
<reference evidence="1" key="2">
    <citation type="journal article" date="2015" name="Fish Shellfish Immunol.">
        <title>Early steps in the European eel (Anguilla anguilla)-Vibrio vulnificus interaction in the gills: Role of the RtxA13 toxin.</title>
        <authorList>
            <person name="Callol A."/>
            <person name="Pajuelo D."/>
            <person name="Ebbesson L."/>
            <person name="Teles M."/>
            <person name="MacKenzie S."/>
            <person name="Amaro C."/>
        </authorList>
    </citation>
    <scope>NUCLEOTIDE SEQUENCE</scope>
</reference>
<reference evidence="1" key="1">
    <citation type="submission" date="2014-11" db="EMBL/GenBank/DDBJ databases">
        <authorList>
            <person name="Amaro Gonzalez C."/>
        </authorList>
    </citation>
    <scope>NUCLEOTIDE SEQUENCE</scope>
</reference>
<proteinExistence type="predicted"/>
<organism evidence="1">
    <name type="scientific">Anguilla anguilla</name>
    <name type="common">European freshwater eel</name>
    <name type="synonym">Muraena anguilla</name>
    <dbReference type="NCBI Taxonomy" id="7936"/>
    <lineage>
        <taxon>Eukaryota</taxon>
        <taxon>Metazoa</taxon>
        <taxon>Chordata</taxon>
        <taxon>Craniata</taxon>
        <taxon>Vertebrata</taxon>
        <taxon>Euteleostomi</taxon>
        <taxon>Actinopterygii</taxon>
        <taxon>Neopterygii</taxon>
        <taxon>Teleostei</taxon>
        <taxon>Anguilliformes</taxon>
        <taxon>Anguillidae</taxon>
        <taxon>Anguilla</taxon>
    </lineage>
</organism>
<sequence>MMCPSVQSGQKTCLQAGRYVLISLESVKNKVPLSHVSCRCLAIRVTPYLSLNRLFIQATSMIVCRLSKISTSTNKIYFHPK</sequence>
<protein>
    <submittedName>
        <fullName evidence="1">Uncharacterized protein</fullName>
    </submittedName>
</protein>
<evidence type="ECO:0000313" key="1">
    <source>
        <dbReference type="EMBL" id="JAH33677.1"/>
    </source>
</evidence>
<dbReference type="EMBL" id="GBXM01074900">
    <property type="protein sequence ID" value="JAH33677.1"/>
    <property type="molecule type" value="Transcribed_RNA"/>
</dbReference>
<name>A0A0E9RXS9_ANGAN</name>